<keyword evidence="1" id="KW-0328">Glycosyltransferase</keyword>
<dbReference type="AlphaFoldDB" id="A0A369YF76"/>
<organism evidence="3 4">
    <name type="scientific">Haemophilus sputorum</name>
    <dbReference type="NCBI Taxonomy" id="1078480"/>
    <lineage>
        <taxon>Bacteria</taxon>
        <taxon>Pseudomonadati</taxon>
        <taxon>Pseudomonadota</taxon>
        <taxon>Gammaproteobacteria</taxon>
        <taxon>Pasteurellales</taxon>
        <taxon>Pasteurellaceae</taxon>
        <taxon>Haemophilus</taxon>
    </lineage>
</organism>
<dbReference type="GO" id="GO:0009244">
    <property type="term" value="P:lipopolysaccharide core region biosynthetic process"/>
    <property type="evidence" value="ECO:0007669"/>
    <property type="project" value="TreeGrafter"/>
</dbReference>
<proteinExistence type="predicted"/>
<dbReference type="GO" id="GO:0005829">
    <property type="term" value="C:cytosol"/>
    <property type="evidence" value="ECO:0007669"/>
    <property type="project" value="TreeGrafter"/>
</dbReference>
<dbReference type="PANTHER" id="PTHR30160">
    <property type="entry name" value="TETRAACYLDISACCHARIDE 4'-KINASE-RELATED"/>
    <property type="match status" value="1"/>
</dbReference>
<keyword evidence="2 3" id="KW-0808">Transferase</keyword>
<dbReference type="SUPFAM" id="SSF53756">
    <property type="entry name" value="UDP-Glycosyltransferase/glycogen phosphorylase"/>
    <property type="match status" value="1"/>
</dbReference>
<accession>A0A369YF76</accession>
<dbReference type="RefSeq" id="WP_111403156.1">
    <property type="nucleotide sequence ID" value="NZ_QEPN01000004.1"/>
</dbReference>
<reference evidence="3 4" key="1">
    <citation type="submission" date="2018-05" db="EMBL/GenBank/DDBJ databases">
        <title>Draft Genome Sequences for a Diverse set of 7 Haemophilus Species.</title>
        <authorList>
            <person name="Nichols M."/>
            <person name="Topaz N."/>
            <person name="Wang X."/>
            <person name="Wang X."/>
            <person name="Boxrud D."/>
        </authorList>
    </citation>
    <scope>NUCLEOTIDE SEQUENCE [LARGE SCALE GENOMIC DNA]</scope>
    <source>
        <strain evidence="3 4">C2002001239</strain>
    </source>
</reference>
<evidence type="ECO:0000313" key="4">
    <source>
        <dbReference type="Proteomes" id="UP000253872"/>
    </source>
</evidence>
<dbReference type="CDD" id="cd03789">
    <property type="entry name" value="GT9_LPS_heptosyltransferase"/>
    <property type="match status" value="1"/>
</dbReference>
<sequence length="344" mass="38272">MKKILVVRNDKIGDFMVCFPAFAMLKQSLPNVEITALVPSYTEPLARLCPSIDHVIVDCADKKDSVAFKQLLNTIKAEKFDAMISFVSDWHNAKLAWQSGIKFRLAPATKIFQFLYNHRLTQRRSQSAKAESEYNLDLARAFLTKQGIKVIEPTPPYLQFNANEIEAQKAKLAKNLQISTACKWLFVHSSTGGSASSLTLEQYAELINKICAQYPCEVILTAGKGESERAQQLAARLHQKAAIYDKNEGLADFSLAIACADLFIAGSTGPLHIAGTLNVPTIGFYPSRLSAQPQRWRPINAEDRHLAFMSPLAKTKAEQMNLSLISISDALTTILPFIAEHWQM</sequence>
<gene>
    <name evidence="3" type="ORF">DPV93_06185</name>
</gene>
<dbReference type="Pfam" id="PF01075">
    <property type="entry name" value="Glyco_transf_9"/>
    <property type="match status" value="1"/>
</dbReference>
<dbReference type="GO" id="GO:0008713">
    <property type="term" value="F:ADP-heptose-lipopolysaccharide heptosyltransferase activity"/>
    <property type="evidence" value="ECO:0007669"/>
    <property type="project" value="TreeGrafter"/>
</dbReference>
<dbReference type="InterPro" id="IPR002201">
    <property type="entry name" value="Glyco_trans_9"/>
</dbReference>
<evidence type="ECO:0000256" key="2">
    <source>
        <dbReference type="ARBA" id="ARBA00022679"/>
    </source>
</evidence>
<protein>
    <submittedName>
        <fullName evidence="3">Lipopolysaccharide heptosyltransferase family protein</fullName>
    </submittedName>
</protein>
<comment type="caution">
    <text evidence="3">The sequence shown here is derived from an EMBL/GenBank/DDBJ whole genome shotgun (WGS) entry which is preliminary data.</text>
</comment>
<dbReference type="STRING" id="1035839.GCA_000238795_00998"/>
<evidence type="ECO:0000313" key="3">
    <source>
        <dbReference type="EMBL" id="RDE72023.1"/>
    </source>
</evidence>
<dbReference type="Proteomes" id="UP000253872">
    <property type="component" value="Unassembled WGS sequence"/>
</dbReference>
<dbReference type="Gene3D" id="3.40.50.2000">
    <property type="entry name" value="Glycogen Phosphorylase B"/>
    <property type="match status" value="2"/>
</dbReference>
<dbReference type="EMBL" id="QEPN01000004">
    <property type="protein sequence ID" value="RDE72023.1"/>
    <property type="molecule type" value="Genomic_DNA"/>
</dbReference>
<name>A0A369YF76_9PAST</name>
<dbReference type="PANTHER" id="PTHR30160:SF15">
    <property type="entry name" value="GLYCOSYLTRANSFERASE HI_0523-RELATED"/>
    <property type="match status" value="1"/>
</dbReference>
<dbReference type="InterPro" id="IPR051199">
    <property type="entry name" value="LPS_LOS_Heptosyltrfase"/>
</dbReference>
<evidence type="ECO:0000256" key="1">
    <source>
        <dbReference type="ARBA" id="ARBA00022676"/>
    </source>
</evidence>